<comment type="caution">
    <text evidence="1">The sequence shown here is derived from an EMBL/GenBank/DDBJ whole genome shotgun (WGS) entry which is preliminary data.</text>
</comment>
<protein>
    <submittedName>
        <fullName evidence="1">Uncharacterized protein</fullName>
    </submittedName>
</protein>
<accession>A0AAN7PP36</accession>
<dbReference type="PANTHER" id="PTHR33332">
    <property type="entry name" value="REVERSE TRANSCRIPTASE DOMAIN-CONTAINING PROTEIN"/>
    <property type="match status" value="1"/>
</dbReference>
<keyword evidence="2" id="KW-1185">Reference proteome</keyword>
<reference evidence="1 2" key="1">
    <citation type="journal article" date="2023" name="J. Hered.">
        <title>Chromosome-level genome of the wood stork (Mycteria americana) provides insight into avian chromosome evolution.</title>
        <authorList>
            <person name="Flamio R. Jr."/>
            <person name="Ramstad K.M."/>
        </authorList>
    </citation>
    <scope>NUCLEOTIDE SEQUENCE [LARGE SCALE GENOMIC DNA]</scope>
    <source>
        <strain evidence="1">JAX WOST 10</strain>
    </source>
</reference>
<organism evidence="1 2">
    <name type="scientific">Mycteria americana</name>
    <name type="common">Wood stork</name>
    <dbReference type="NCBI Taxonomy" id="33587"/>
    <lineage>
        <taxon>Eukaryota</taxon>
        <taxon>Metazoa</taxon>
        <taxon>Chordata</taxon>
        <taxon>Craniata</taxon>
        <taxon>Vertebrata</taxon>
        <taxon>Euteleostomi</taxon>
        <taxon>Archelosauria</taxon>
        <taxon>Archosauria</taxon>
        <taxon>Dinosauria</taxon>
        <taxon>Saurischia</taxon>
        <taxon>Theropoda</taxon>
        <taxon>Coelurosauria</taxon>
        <taxon>Aves</taxon>
        <taxon>Neognathae</taxon>
        <taxon>Neoaves</taxon>
        <taxon>Aequornithes</taxon>
        <taxon>Ciconiiformes</taxon>
        <taxon>Ciconiidae</taxon>
        <taxon>Mycteria</taxon>
    </lineage>
</organism>
<sequence length="140" mass="15775">MNGLEQKRPVARQSSSTTQRSIALRRCTERCQFNKAECNHQYQYRLGVEQIESNPEEKDLGILVDEKLDINRQCMLAGQKANHILGCISWAARSVGSRSREVILPLYPTLVRPHLEYASSCGVPSTKKTWTCKSRGRGGP</sequence>
<evidence type="ECO:0000313" key="2">
    <source>
        <dbReference type="Proteomes" id="UP001333110"/>
    </source>
</evidence>
<evidence type="ECO:0000313" key="1">
    <source>
        <dbReference type="EMBL" id="KAK4829088.1"/>
    </source>
</evidence>
<name>A0AAN7PP36_MYCAM</name>
<proteinExistence type="predicted"/>
<dbReference type="Proteomes" id="UP001333110">
    <property type="component" value="Unassembled WGS sequence"/>
</dbReference>
<dbReference type="EMBL" id="JAUNZN010000001">
    <property type="protein sequence ID" value="KAK4829088.1"/>
    <property type="molecule type" value="Genomic_DNA"/>
</dbReference>
<gene>
    <name evidence="1" type="ORF">QYF61_002039</name>
</gene>
<dbReference type="AlphaFoldDB" id="A0AAN7PP36"/>